<organism evidence="2 3">
    <name type="scientific">Cercophora newfieldiana</name>
    <dbReference type="NCBI Taxonomy" id="92897"/>
    <lineage>
        <taxon>Eukaryota</taxon>
        <taxon>Fungi</taxon>
        <taxon>Dikarya</taxon>
        <taxon>Ascomycota</taxon>
        <taxon>Pezizomycotina</taxon>
        <taxon>Sordariomycetes</taxon>
        <taxon>Sordariomycetidae</taxon>
        <taxon>Sordariales</taxon>
        <taxon>Lasiosphaeriaceae</taxon>
        <taxon>Cercophora</taxon>
    </lineage>
</organism>
<feature type="chain" id="PRO_5041285491" evidence="1">
    <location>
        <begin position="21"/>
        <end position="143"/>
    </location>
</feature>
<evidence type="ECO:0000313" key="2">
    <source>
        <dbReference type="EMBL" id="KAK0639173.1"/>
    </source>
</evidence>
<gene>
    <name evidence="2" type="ORF">B0T16DRAFT_449951</name>
</gene>
<evidence type="ECO:0000256" key="1">
    <source>
        <dbReference type="SAM" id="SignalP"/>
    </source>
</evidence>
<proteinExistence type="predicted"/>
<feature type="signal peptide" evidence="1">
    <location>
        <begin position="1"/>
        <end position="20"/>
    </location>
</feature>
<comment type="caution">
    <text evidence="2">The sequence shown here is derived from an EMBL/GenBank/DDBJ whole genome shotgun (WGS) entry which is preliminary data.</text>
</comment>
<keyword evidence="1" id="KW-0732">Signal</keyword>
<dbReference type="Proteomes" id="UP001174936">
    <property type="component" value="Unassembled WGS sequence"/>
</dbReference>
<dbReference type="AlphaFoldDB" id="A0AA40CIX1"/>
<name>A0AA40CIX1_9PEZI</name>
<keyword evidence="3" id="KW-1185">Reference proteome</keyword>
<evidence type="ECO:0000313" key="3">
    <source>
        <dbReference type="Proteomes" id="UP001174936"/>
    </source>
</evidence>
<reference evidence="2" key="1">
    <citation type="submission" date="2023-06" db="EMBL/GenBank/DDBJ databases">
        <title>Genome-scale phylogeny and comparative genomics of the fungal order Sordariales.</title>
        <authorList>
            <consortium name="Lawrence Berkeley National Laboratory"/>
            <person name="Hensen N."/>
            <person name="Bonometti L."/>
            <person name="Westerberg I."/>
            <person name="Brannstrom I.O."/>
            <person name="Guillou S."/>
            <person name="Cros-Aarteil S."/>
            <person name="Calhoun S."/>
            <person name="Haridas S."/>
            <person name="Kuo A."/>
            <person name="Mondo S."/>
            <person name="Pangilinan J."/>
            <person name="Riley R."/>
            <person name="Labutti K."/>
            <person name="Andreopoulos B."/>
            <person name="Lipzen A."/>
            <person name="Chen C."/>
            <person name="Yanf M."/>
            <person name="Daum C."/>
            <person name="Ng V."/>
            <person name="Clum A."/>
            <person name="Steindorff A."/>
            <person name="Ohm R."/>
            <person name="Martin F."/>
            <person name="Silar P."/>
            <person name="Natvig D."/>
            <person name="Lalanne C."/>
            <person name="Gautier V."/>
            <person name="Ament-Velasquez S.L."/>
            <person name="Kruys A."/>
            <person name="Hutchinson M.I."/>
            <person name="Powell A.J."/>
            <person name="Barry K."/>
            <person name="Miller A.N."/>
            <person name="Grigoriev I.V."/>
            <person name="Debuchy R."/>
            <person name="Gladieux P."/>
            <person name="Thoren M.H."/>
            <person name="Johannesson H."/>
        </authorList>
    </citation>
    <scope>NUCLEOTIDE SEQUENCE</scope>
    <source>
        <strain evidence="2">SMH2532-1</strain>
    </source>
</reference>
<accession>A0AA40CIX1</accession>
<sequence>MRFHYALFLPLSLFAELTVSLPTDGKHEKPLTTRDTPGNVYFCTEPNWTGTCEVFNYPLSLGDNTVCSRMPEPFYENIGSIGPDRGAICRVFSGEETNVSTTPCAIHGDVTFTQYPGEADLYTLDNRGHKARWIYCQMCTNCQ</sequence>
<dbReference type="EMBL" id="JAULSV010000007">
    <property type="protein sequence ID" value="KAK0639173.1"/>
    <property type="molecule type" value="Genomic_DNA"/>
</dbReference>
<protein>
    <submittedName>
        <fullName evidence="2">Uncharacterized protein</fullName>
    </submittedName>
</protein>